<evidence type="ECO:0008006" key="3">
    <source>
        <dbReference type="Google" id="ProtNLM"/>
    </source>
</evidence>
<dbReference type="EMBL" id="JAESWA010000023">
    <property type="protein sequence ID" value="MBL4932763.1"/>
    <property type="molecule type" value="Genomic_DNA"/>
</dbReference>
<dbReference type="AlphaFoldDB" id="A0A937FIJ1"/>
<keyword evidence="2" id="KW-1185">Reference proteome</keyword>
<dbReference type="RefSeq" id="WP_202768153.1">
    <property type="nucleotide sequence ID" value="NZ_JAESWA010000023.1"/>
</dbReference>
<comment type="caution">
    <text evidence="1">The sequence shown here is derived from an EMBL/GenBank/DDBJ whole genome shotgun (WGS) entry which is preliminary data.</text>
</comment>
<sequence length="142" mass="16767">MERFKADALLYIYNRLFEGKVVKKNDVVDKFNINERTFYRYIKDIKDFVEKPNSVVIGERVISDREKGGYVLKEKHEKNLNEKEVLAMSKVLLESRGFVKTEIKGMIDKLLENCISEDKDNIKRIIGNELVNMIHHNIERSF</sequence>
<accession>A0A937FIJ1</accession>
<evidence type="ECO:0000313" key="1">
    <source>
        <dbReference type="EMBL" id="MBL4932763.1"/>
    </source>
</evidence>
<reference evidence="1" key="1">
    <citation type="submission" date="2021-01" db="EMBL/GenBank/DDBJ databases">
        <title>Genome public.</title>
        <authorList>
            <person name="Liu C."/>
            <person name="Sun Q."/>
        </authorList>
    </citation>
    <scope>NUCLEOTIDE SEQUENCE</scope>
    <source>
        <strain evidence="1">YIM B02565</strain>
    </source>
</reference>
<protein>
    <recommendedName>
        <fullName evidence="3">HTH domain-containing protein</fullName>
    </recommendedName>
</protein>
<proteinExistence type="predicted"/>
<evidence type="ECO:0000313" key="2">
    <source>
        <dbReference type="Proteomes" id="UP000623681"/>
    </source>
</evidence>
<name>A0A937FIJ1_9CLOT</name>
<gene>
    <name evidence="1" type="ORF">JK634_13195</name>
</gene>
<organism evidence="1 2">
    <name type="scientific">Clostridium paridis</name>
    <dbReference type="NCBI Taxonomy" id="2803863"/>
    <lineage>
        <taxon>Bacteria</taxon>
        <taxon>Bacillati</taxon>
        <taxon>Bacillota</taxon>
        <taxon>Clostridia</taxon>
        <taxon>Eubacteriales</taxon>
        <taxon>Clostridiaceae</taxon>
        <taxon>Clostridium</taxon>
    </lineage>
</organism>
<dbReference type="Proteomes" id="UP000623681">
    <property type="component" value="Unassembled WGS sequence"/>
</dbReference>